<comment type="subcellular location">
    <subcellularLocation>
        <location evidence="1">Periplasm</location>
    </subcellularLocation>
</comment>
<dbReference type="PANTHER" id="PTHR30006">
    <property type="entry name" value="THIAMINE-BINDING PERIPLASMIC PROTEIN-RELATED"/>
    <property type="match status" value="1"/>
</dbReference>
<gene>
    <name evidence="6" type="ORF">E0H31_27920</name>
</gene>
<dbReference type="EMBL" id="SJLU01000017">
    <property type="protein sequence ID" value="TBX88047.1"/>
    <property type="molecule type" value="Genomic_DNA"/>
</dbReference>
<dbReference type="GO" id="GO:0030288">
    <property type="term" value="C:outer membrane-bounded periplasmic space"/>
    <property type="evidence" value="ECO:0007669"/>
    <property type="project" value="TreeGrafter"/>
</dbReference>
<evidence type="ECO:0000256" key="4">
    <source>
        <dbReference type="ARBA" id="ARBA00022729"/>
    </source>
</evidence>
<dbReference type="SUPFAM" id="SSF53850">
    <property type="entry name" value="Periplasmic binding protein-like II"/>
    <property type="match status" value="1"/>
</dbReference>
<dbReference type="GO" id="GO:0030976">
    <property type="term" value="F:thiamine pyrophosphate binding"/>
    <property type="evidence" value="ECO:0007669"/>
    <property type="project" value="TreeGrafter"/>
</dbReference>
<sequence length="365" mass="39873">MSNRIASALAVCAAILLSGLPTATRAEEIPENLKGTGEVVVATAGGAFEEAQKKAWFEPFERDTGIKVITIPSSAKLLASAKLGQPEADISNINGGEVPTWVDNDALEKIDYTFFAKETLAGLPEFMKGEYGLGSFYYSVVVAYNTAKFPNEHPKNWTDFYDVKAFPGKRSLPNCDLMLYGALLEGALIGDGVPKDKLYPLDMDRAFAKLKEIKPNVGRWWATGADAPQSLIGGEVDMAAAWNGRIVTAKKQGAPLELSWDQSMLQYDDWIILKGASNKENASKLLAYISRAEAQAAFAEAIPYGPVNKDAFKLLPKELAETIPGAPGIMEQQIVQNYDWWVQRGSDGRTNYDVAIERCTTFLSQ</sequence>
<comment type="caution">
    <text evidence="6">The sequence shown here is derived from an EMBL/GenBank/DDBJ whole genome shotgun (WGS) entry which is preliminary data.</text>
</comment>
<evidence type="ECO:0000256" key="1">
    <source>
        <dbReference type="ARBA" id="ARBA00004418"/>
    </source>
</evidence>
<dbReference type="Gene3D" id="3.40.190.10">
    <property type="entry name" value="Periplasmic binding protein-like II"/>
    <property type="match status" value="2"/>
</dbReference>
<organism evidence="6 7">
    <name type="scientific">Rhizobium leguminosarum bv. viciae</name>
    <dbReference type="NCBI Taxonomy" id="387"/>
    <lineage>
        <taxon>Bacteria</taxon>
        <taxon>Pseudomonadati</taxon>
        <taxon>Pseudomonadota</taxon>
        <taxon>Alphaproteobacteria</taxon>
        <taxon>Hyphomicrobiales</taxon>
        <taxon>Rhizobiaceae</taxon>
        <taxon>Rhizobium/Agrobacterium group</taxon>
        <taxon>Rhizobium</taxon>
    </lineage>
</organism>
<protein>
    <submittedName>
        <fullName evidence="6">ABC transporter substrate-binding protein</fullName>
    </submittedName>
</protein>
<evidence type="ECO:0000256" key="5">
    <source>
        <dbReference type="ARBA" id="ARBA00022764"/>
    </source>
</evidence>
<dbReference type="Pfam" id="PF13416">
    <property type="entry name" value="SBP_bac_8"/>
    <property type="match status" value="1"/>
</dbReference>
<dbReference type="RefSeq" id="WP_026242430.1">
    <property type="nucleotide sequence ID" value="NZ_CP025505.1"/>
</dbReference>
<name>A0A2L1CLS7_RHILV</name>
<dbReference type="InterPro" id="IPR006059">
    <property type="entry name" value="SBP"/>
</dbReference>
<accession>A0A2L1CLS7</accession>
<dbReference type="AlphaFoldDB" id="A0A2L1CLS7"/>
<proteinExistence type="inferred from homology"/>
<evidence type="ECO:0000256" key="2">
    <source>
        <dbReference type="ARBA" id="ARBA00008520"/>
    </source>
</evidence>
<reference evidence="6 7" key="1">
    <citation type="submission" date="2019-02" db="EMBL/GenBank/DDBJ databases">
        <title>The competitiveness to form nodules shapes the capacities of Rhizobium leguminosarum sv viciae communities to promote symbiosis with specific hosts.</title>
        <authorList>
            <person name="Boivin S."/>
            <person name="Lepetit M."/>
        </authorList>
    </citation>
    <scope>NUCLEOTIDE SEQUENCE [LARGE SCALE GENOMIC DNA]</scope>
    <source>
        <strain evidence="6 7">SPF4F3</strain>
    </source>
</reference>
<comment type="similarity">
    <text evidence="2">Belongs to the bacterial solute-binding protein 1 family.</text>
</comment>
<keyword evidence="5" id="KW-0574">Periplasm</keyword>
<keyword evidence="4" id="KW-0732">Signal</keyword>
<dbReference type="Proteomes" id="UP000291866">
    <property type="component" value="Unassembled WGS sequence"/>
</dbReference>
<evidence type="ECO:0000313" key="6">
    <source>
        <dbReference type="EMBL" id="TBX88047.1"/>
    </source>
</evidence>
<dbReference type="GO" id="GO:0015888">
    <property type="term" value="P:thiamine transport"/>
    <property type="evidence" value="ECO:0007669"/>
    <property type="project" value="TreeGrafter"/>
</dbReference>
<keyword evidence="3" id="KW-0813">Transport</keyword>
<dbReference type="GeneID" id="84674619"/>
<dbReference type="GO" id="GO:0030975">
    <property type="term" value="F:thiamine binding"/>
    <property type="evidence" value="ECO:0007669"/>
    <property type="project" value="TreeGrafter"/>
</dbReference>
<evidence type="ECO:0000256" key="3">
    <source>
        <dbReference type="ARBA" id="ARBA00022448"/>
    </source>
</evidence>
<dbReference type="PANTHER" id="PTHR30006:SF3">
    <property type="entry name" value="THIAMINE-BINDING PERIPLASMIC PROTEIN"/>
    <property type="match status" value="1"/>
</dbReference>
<evidence type="ECO:0000313" key="7">
    <source>
        <dbReference type="Proteomes" id="UP000291866"/>
    </source>
</evidence>
<dbReference type="CDD" id="cd13589">
    <property type="entry name" value="PBP2_polyamine_RpCGA009"/>
    <property type="match status" value="1"/>
</dbReference>